<sequence>MSHALSLIHRELSVVMKSPSEFVYPLAFFLMVTTMFPLAVTPEPMQLAFIAPGVIWVAALLSLLLSLQAFYVTDYEDGSLEQLLLSGVSGHTVIIAKATANWIVTGLPLVLMAPIIGVLLHLDAQANWLAMLALLLGTPSLCFIGAIGMTLTLGLRNGGVLLTLLVLPLFIPVLIFGASTVEAASVGRPYNGQIAILTAILILSTILSPFAAAAAMKVSID</sequence>
<reference evidence="1 2" key="1">
    <citation type="submission" date="2024-06" db="EMBL/GenBank/DDBJ databases">
        <authorList>
            <person name="Li F."/>
        </authorList>
    </citation>
    <scope>NUCLEOTIDE SEQUENCE [LARGE SCALE GENOMIC DNA]</scope>
    <source>
        <strain evidence="1 2">GXAS 311</strain>
    </source>
</reference>
<dbReference type="PIRSF" id="PIRSF002764">
    <property type="entry name" value="CcmB"/>
    <property type="match status" value="1"/>
</dbReference>
<gene>
    <name evidence="1" type="primary">ccmB</name>
    <name evidence="1" type="ORF">ABVT43_09460</name>
</gene>
<dbReference type="InterPro" id="IPR003544">
    <property type="entry name" value="Cyt_c_biogenesis_CcmB"/>
</dbReference>
<dbReference type="Pfam" id="PF03379">
    <property type="entry name" value="CcmB"/>
    <property type="match status" value="1"/>
</dbReference>
<dbReference type="PANTHER" id="PTHR30070:SF1">
    <property type="entry name" value="CYTOCHROME C BIOGENESIS B-RELATED"/>
    <property type="match status" value="1"/>
</dbReference>
<dbReference type="NCBIfam" id="TIGR01190">
    <property type="entry name" value="ccmB"/>
    <property type="match status" value="1"/>
</dbReference>
<keyword evidence="2" id="KW-1185">Reference proteome</keyword>
<proteinExistence type="predicted"/>
<accession>A0ABV2BTS9</accession>
<dbReference type="PRINTS" id="PR01414">
    <property type="entry name" value="CCMBBIOGNSIS"/>
</dbReference>
<name>A0ABV2BTS9_9GAMM</name>
<protein>
    <submittedName>
        <fullName evidence="1">Heme exporter protein CcmB</fullName>
    </submittedName>
</protein>
<organism evidence="1 2">
    <name type="scientific">Aliikangiella maris</name>
    <dbReference type="NCBI Taxonomy" id="3162458"/>
    <lineage>
        <taxon>Bacteria</taxon>
        <taxon>Pseudomonadati</taxon>
        <taxon>Pseudomonadota</taxon>
        <taxon>Gammaproteobacteria</taxon>
        <taxon>Oceanospirillales</taxon>
        <taxon>Pleioneaceae</taxon>
        <taxon>Aliikangiella</taxon>
    </lineage>
</organism>
<evidence type="ECO:0000313" key="2">
    <source>
        <dbReference type="Proteomes" id="UP001548189"/>
    </source>
</evidence>
<comment type="caution">
    <text evidence="1">The sequence shown here is derived from an EMBL/GenBank/DDBJ whole genome shotgun (WGS) entry which is preliminary data.</text>
</comment>
<dbReference type="EMBL" id="JBEVCJ010000009">
    <property type="protein sequence ID" value="MET1255351.1"/>
    <property type="molecule type" value="Genomic_DNA"/>
</dbReference>
<dbReference type="InterPro" id="IPR026031">
    <property type="entry name" value="Cyt_c_CcmB_bac"/>
</dbReference>
<dbReference type="PANTHER" id="PTHR30070">
    <property type="entry name" value="HEME EXPORTER PROTEIN B"/>
    <property type="match status" value="1"/>
</dbReference>
<dbReference type="Proteomes" id="UP001548189">
    <property type="component" value="Unassembled WGS sequence"/>
</dbReference>
<evidence type="ECO:0000313" key="1">
    <source>
        <dbReference type="EMBL" id="MET1255351.1"/>
    </source>
</evidence>